<keyword evidence="2" id="KW-1185">Reference proteome</keyword>
<dbReference type="Proteomes" id="UP000702425">
    <property type="component" value="Unassembled WGS sequence"/>
</dbReference>
<evidence type="ECO:0000313" key="2">
    <source>
        <dbReference type="Proteomes" id="UP000702425"/>
    </source>
</evidence>
<proteinExistence type="predicted"/>
<sequence>MNDGKTYQEISHFLNKEVLLLNENAKRLKTKETGISQ</sequence>
<comment type="caution">
    <text evidence="1">The sequence shown here is derived from an EMBL/GenBank/DDBJ whole genome shotgun (WGS) entry which is preliminary data.</text>
</comment>
<accession>A0ABX2CWE7</accession>
<reference evidence="1 2" key="1">
    <citation type="journal article" date="2020" name="Sci. Rep.">
        <title>A novel cyanobacterial geosmin producer, revising GeoA distribution and dispersion patterns in Bacteria.</title>
        <authorList>
            <person name="Churro C."/>
            <person name="Semedo-Aguiar A.P."/>
            <person name="Silva A.D."/>
            <person name="Pereira-Leal J.B."/>
            <person name="Leite R.B."/>
        </authorList>
    </citation>
    <scope>NUCLEOTIDE SEQUENCE [LARGE SCALE GENOMIC DNA]</scope>
    <source>
        <strain evidence="1 2">IPMA8</strain>
    </source>
</reference>
<gene>
    <name evidence="1" type="ORF">E5S67_02460</name>
</gene>
<dbReference type="EMBL" id="SRRZ01000038">
    <property type="protein sequence ID" value="NQE34732.1"/>
    <property type="molecule type" value="Genomic_DNA"/>
</dbReference>
<evidence type="ECO:0000313" key="1">
    <source>
        <dbReference type="EMBL" id="NQE34732.1"/>
    </source>
</evidence>
<name>A0ABX2CWE7_9CYAN</name>
<organism evidence="1 2">
    <name type="scientific">Microcoleus asticus IPMA8</name>
    <dbReference type="NCBI Taxonomy" id="2563858"/>
    <lineage>
        <taxon>Bacteria</taxon>
        <taxon>Bacillati</taxon>
        <taxon>Cyanobacteriota</taxon>
        <taxon>Cyanophyceae</taxon>
        <taxon>Oscillatoriophycideae</taxon>
        <taxon>Oscillatoriales</taxon>
        <taxon>Microcoleaceae</taxon>
        <taxon>Microcoleus</taxon>
        <taxon>Microcoleus asticus</taxon>
    </lineage>
</organism>
<protein>
    <submittedName>
        <fullName evidence="1">Uncharacterized protein</fullName>
    </submittedName>
</protein>